<evidence type="ECO:0000256" key="1">
    <source>
        <dbReference type="SAM" id="Phobius"/>
    </source>
</evidence>
<keyword evidence="1" id="KW-0472">Membrane</keyword>
<sequence length="207" mass="23289">IWTSGNRHPGRPPPSSKLLYEIVRLLLVPLPYYLALGQMLRLLLETINIDDMTDTLFSMMPTTVAELMDMLKVEWTKPANKEEDIIYNGCNDMIRYVTLVGFIVVEPTLLLAIIASDKKQQALPAQVWTPYNHTSTSSVYWLSYAINSICAVSMGHFAGDRYVIVIVLKCTLSTQRFAERFVDTITLSLLSQFIVSSTAVSVSIYSN</sequence>
<evidence type="ECO:0000313" key="2">
    <source>
        <dbReference type="EMBL" id="OXU21373.1"/>
    </source>
</evidence>
<protein>
    <submittedName>
        <fullName evidence="2">Uncharacterized protein</fullName>
    </submittedName>
</protein>
<dbReference type="EMBL" id="NNAY01002393">
    <property type="protein sequence ID" value="OXU21373.1"/>
    <property type="molecule type" value="Genomic_DNA"/>
</dbReference>
<keyword evidence="1" id="KW-0812">Transmembrane</keyword>
<organism evidence="2 3">
    <name type="scientific">Trichomalopsis sarcophagae</name>
    <dbReference type="NCBI Taxonomy" id="543379"/>
    <lineage>
        <taxon>Eukaryota</taxon>
        <taxon>Metazoa</taxon>
        <taxon>Ecdysozoa</taxon>
        <taxon>Arthropoda</taxon>
        <taxon>Hexapoda</taxon>
        <taxon>Insecta</taxon>
        <taxon>Pterygota</taxon>
        <taxon>Neoptera</taxon>
        <taxon>Endopterygota</taxon>
        <taxon>Hymenoptera</taxon>
        <taxon>Apocrita</taxon>
        <taxon>Proctotrupomorpha</taxon>
        <taxon>Chalcidoidea</taxon>
        <taxon>Pteromalidae</taxon>
        <taxon>Pteromalinae</taxon>
        <taxon>Trichomalopsis</taxon>
    </lineage>
</organism>
<accession>A0A232ESN3</accession>
<keyword evidence="1" id="KW-1133">Transmembrane helix</keyword>
<dbReference type="Proteomes" id="UP000215335">
    <property type="component" value="Unassembled WGS sequence"/>
</dbReference>
<name>A0A232ESN3_9HYME</name>
<feature type="transmembrane region" description="Helical" evidence="1">
    <location>
        <begin position="139"/>
        <end position="159"/>
    </location>
</feature>
<feature type="transmembrane region" description="Helical" evidence="1">
    <location>
        <begin position="18"/>
        <end position="36"/>
    </location>
</feature>
<dbReference type="AlphaFoldDB" id="A0A232ESN3"/>
<feature type="transmembrane region" description="Helical" evidence="1">
    <location>
        <begin position="96"/>
        <end position="115"/>
    </location>
</feature>
<feature type="non-terminal residue" evidence="2">
    <location>
        <position position="1"/>
    </location>
</feature>
<proteinExistence type="predicted"/>
<gene>
    <name evidence="2" type="ORF">TSAR_005296</name>
</gene>
<reference evidence="2 3" key="1">
    <citation type="journal article" date="2017" name="Curr. Biol.">
        <title>The Evolution of Venom by Co-option of Single-Copy Genes.</title>
        <authorList>
            <person name="Martinson E.O."/>
            <person name="Mrinalini"/>
            <person name="Kelkar Y.D."/>
            <person name="Chang C.H."/>
            <person name="Werren J.H."/>
        </authorList>
    </citation>
    <scope>NUCLEOTIDE SEQUENCE [LARGE SCALE GENOMIC DNA]</scope>
    <source>
        <strain evidence="2 3">Alberta</strain>
        <tissue evidence="2">Whole body</tissue>
    </source>
</reference>
<comment type="caution">
    <text evidence="2">The sequence shown here is derived from an EMBL/GenBank/DDBJ whole genome shotgun (WGS) entry which is preliminary data.</text>
</comment>
<evidence type="ECO:0000313" key="3">
    <source>
        <dbReference type="Proteomes" id="UP000215335"/>
    </source>
</evidence>
<keyword evidence="3" id="KW-1185">Reference proteome</keyword>